<organism evidence="2 3">
    <name type="scientific">Burkholderia gladioli</name>
    <name type="common">Pseudomonas marginata</name>
    <name type="synonym">Phytomonas marginata</name>
    <dbReference type="NCBI Taxonomy" id="28095"/>
    <lineage>
        <taxon>Bacteria</taxon>
        <taxon>Pseudomonadati</taxon>
        <taxon>Pseudomonadota</taxon>
        <taxon>Betaproteobacteria</taxon>
        <taxon>Burkholderiales</taxon>
        <taxon>Burkholderiaceae</taxon>
        <taxon>Burkholderia</taxon>
    </lineage>
</organism>
<dbReference type="Proteomes" id="UP000029590">
    <property type="component" value="Unassembled WGS sequence"/>
</dbReference>
<sequence>MSQAFFNTTWQSQPVQVMAGWDGIDSELYVKVFYLDERGEVDESPGLVLDAWKEVYPRPTEINDAAAALVMEIQDKLDRIGIVIPQLMLGEILARMVTDDNQTRTMYDEAGTAIAETSAGN</sequence>
<dbReference type="EMBL" id="JPGG01000011">
    <property type="protein sequence ID" value="KGC24009.1"/>
    <property type="molecule type" value="Genomic_DNA"/>
</dbReference>
<comment type="caution">
    <text evidence="2">The sequence shown here is derived from an EMBL/GenBank/DDBJ whole genome shotgun (WGS) entry which is preliminary data.</text>
</comment>
<gene>
    <name evidence="2" type="ORF">DM48_8002</name>
    <name evidence="1" type="ORF">DM48_8067</name>
</gene>
<dbReference type="RefSeq" id="WP_036057737.1">
    <property type="nucleotide sequence ID" value="NZ_CP009320.1"/>
</dbReference>
<dbReference type="AlphaFoldDB" id="A0AAW3FA30"/>
<name>A0AAW3FA30_BURGA</name>
<dbReference type="EMBL" id="JPGG01000011">
    <property type="protein sequence ID" value="KGC24066.1"/>
    <property type="molecule type" value="Genomic_DNA"/>
</dbReference>
<evidence type="ECO:0000313" key="1">
    <source>
        <dbReference type="EMBL" id="KGC24009.1"/>
    </source>
</evidence>
<evidence type="ECO:0000313" key="3">
    <source>
        <dbReference type="Proteomes" id="UP000029590"/>
    </source>
</evidence>
<protein>
    <submittedName>
        <fullName evidence="2">Uncharacterized protein</fullName>
    </submittedName>
</protein>
<accession>A0AAW3FA30</accession>
<dbReference type="KEGG" id="bgo:BM43_7598"/>
<reference evidence="2 3" key="1">
    <citation type="submission" date="2014-04" db="EMBL/GenBank/DDBJ databases">
        <authorList>
            <person name="Bishop-Lilly K.A."/>
            <person name="Broomall S.M."/>
            <person name="Chain P.S."/>
            <person name="Chertkov O."/>
            <person name="Coyne S.R."/>
            <person name="Daligault H.E."/>
            <person name="Davenport K.W."/>
            <person name="Erkkila T."/>
            <person name="Frey K.G."/>
            <person name="Gibbons H.S."/>
            <person name="Gu W."/>
            <person name="Jaissle J."/>
            <person name="Johnson S.L."/>
            <person name="Koroleva G.I."/>
            <person name="Ladner J.T."/>
            <person name="Lo C.-C."/>
            <person name="Minogue T.D."/>
            <person name="Munk C."/>
            <person name="Palacios G.F."/>
            <person name="Redden C.L."/>
            <person name="Rosenzweig C.N."/>
            <person name="Scholz M.B."/>
            <person name="Teshima H."/>
            <person name="Xu Y."/>
        </authorList>
    </citation>
    <scope>NUCLEOTIDE SEQUENCE [LARGE SCALE GENOMIC DNA]</scope>
    <source>
        <strain evidence="3">gladioli</strain>
        <strain evidence="2">Gladioli</strain>
    </source>
</reference>
<evidence type="ECO:0000313" key="2">
    <source>
        <dbReference type="EMBL" id="KGC24066.1"/>
    </source>
</evidence>
<proteinExistence type="predicted"/>